<organism evidence="14 15">
    <name type="scientific">Chloropicon roscoffensis</name>
    <dbReference type="NCBI Taxonomy" id="1461544"/>
    <lineage>
        <taxon>Eukaryota</taxon>
        <taxon>Viridiplantae</taxon>
        <taxon>Chlorophyta</taxon>
        <taxon>Chloropicophyceae</taxon>
        <taxon>Chloropicales</taxon>
        <taxon>Chloropicaceae</taxon>
        <taxon>Chloropicon</taxon>
    </lineage>
</organism>
<feature type="domain" description="GS beta-grasp" evidence="12">
    <location>
        <begin position="58"/>
        <end position="138"/>
    </location>
</feature>
<dbReference type="InterPro" id="IPR027303">
    <property type="entry name" value="Gln_synth_gly_rich_site"/>
</dbReference>
<comment type="catalytic activity">
    <reaction evidence="10">
        <text>L-glutamate + NH4(+) + ATP = L-glutamine + ADP + phosphate + H(+)</text>
        <dbReference type="Rhea" id="RHEA:16169"/>
        <dbReference type="ChEBI" id="CHEBI:15378"/>
        <dbReference type="ChEBI" id="CHEBI:28938"/>
        <dbReference type="ChEBI" id="CHEBI:29985"/>
        <dbReference type="ChEBI" id="CHEBI:30616"/>
        <dbReference type="ChEBI" id="CHEBI:43474"/>
        <dbReference type="ChEBI" id="CHEBI:58359"/>
        <dbReference type="ChEBI" id="CHEBI:456216"/>
        <dbReference type="EC" id="6.3.1.2"/>
    </reaction>
</comment>
<keyword evidence="7 10" id="KW-0067">ATP-binding</keyword>
<feature type="domain" description="GS catalytic" evidence="13">
    <location>
        <begin position="145"/>
        <end position="392"/>
    </location>
</feature>
<keyword evidence="15" id="KW-1185">Reference proteome</keyword>
<keyword evidence="6 10" id="KW-0547">Nucleotide-binding</keyword>
<dbReference type="InterPro" id="IPR050292">
    <property type="entry name" value="Glutamine_Synthetase"/>
</dbReference>
<dbReference type="PANTHER" id="PTHR20852:SF93">
    <property type="entry name" value="GLUTAMINE SYNTHETASE CYTOSOLIC ISOZYME 1-1"/>
    <property type="match status" value="1"/>
</dbReference>
<proteinExistence type="inferred from homology"/>
<evidence type="ECO:0000256" key="9">
    <source>
        <dbReference type="RuleBase" id="RU000384"/>
    </source>
</evidence>
<keyword evidence="5 10" id="KW-0436">Ligase</keyword>
<gene>
    <name evidence="14" type="ORF">HKI87_15g80030</name>
</gene>
<dbReference type="Gene3D" id="3.30.590.10">
    <property type="entry name" value="Glutamine synthetase/guanido kinase, catalytic domain"/>
    <property type="match status" value="1"/>
</dbReference>
<evidence type="ECO:0000259" key="13">
    <source>
        <dbReference type="PROSITE" id="PS51987"/>
    </source>
</evidence>
<feature type="region of interest" description="Disordered" evidence="11">
    <location>
        <begin position="1"/>
        <end position="52"/>
    </location>
</feature>
<feature type="compositionally biased region" description="Basic and acidic residues" evidence="11">
    <location>
        <begin position="17"/>
        <end position="26"/>
    </location>
</feature>
<dbReference type="InterPro" id="IPR008146">
    <property type="entry name" value="Gln_synth_cat_dom"/>
</dbReference>
<dbReference type="SUPFAM" id="SSF54368">
    <property type="entry name" value="Glutamine synthetase, N-terminal domain"/>
    <property type="match status" value="1"/>
</dbReference>
<dbReference type="PROSITE" id="PS00180">
    <property type="entry name" value="GLNA_1"/>
    <property type="match status" value="1"/>
</dbReference>
<dbReference type="SMART" id="SM01230">
    <property type="entry name" value="Gln-synt_C"/>
    <property type="match status" value="1"/>
</dbReference>
<evidence type="ECO:0000256" key="6">
    <source>
        <dbReference type="ARBA" id="ARBA00022741"/>
    </source>
</evidence>
<dbReference type="Pfam" id="PF00120">
    <property type="entry name" value="Gln-synt_C"/>
    <property type="match status" value="1"/>
</dbReference>
<comment type="similarity">
    <text evidence="2 8 9">Belongs to the glutamine synthetase family.</text>
</comment>
<name>A0AAX4PKL5_9CHLO</name>
<dbReference type="InterPro" id="IPR027302">
    <property type="entry name" value="Gln_synth_N_conserv_site"/>
</dbReference>
<comment type="subcellular location">
    <subcellularLocation>
        <location evidence="1">Cytoplasm</location>
    </subcellularLocation>
</comment>
<protein>
    <recommendedName>
        <fullName evidence="3 10">Glutamine synthetase</fullName>
        <ecNumber evidence="3 10">6.3.1.2</ecNumber>
    </recommendedName>
</protein>
<dbReference type="PROSITE" id="PS00181">
    <property type="entry name" value="GLNA_ATP"/>
    <property type="match status" value="1"/>
</dbReference>
<dbReference type="AlphaFoldDB" id="A0AAX4PKL5"/>
<dbReference type="Proteomes" id="UP001472866">
    <property type="component" value="Chromosome 15"/>
</dbReference>
<evidence type="ECO:0000259" key="12">
    <source>
        <dbReference type="PROSITE" id="PS51986"/>
    </source>
</evidence>
<dbReference type="FunFam" id="3.30.590.10:FF:000004">
    <property type="entry name" value="Glutamine synthetase"/>
    <property type="match status" value="1"/>
</dbReference>
<keyword evidence="4" id="KW-0963">Cytoplasm</keyword>
<dbReference type="GO" id="GO:0005737">
    <property type="term" value="C:cytoplasm"/>
    <property type="evidence" value="ECO:0007669"/>
    <property type="project" value="UniProtKB-SubCell"/>
</dbReference>
<accession>A0AAX4PKL5</accession>
<dbReference type="EC" id="6.3.1.2" evidence="3 10"/>
<feature type="compositionally biased region" description="Basic and acidic residues" evidence="11">
    <location>
        <begin position="38"/>
        <end position="50"/>
    </location>
</feature>
<evidence type="ECO:0000256" key="8">
    <source>
        <dbReference type="PROSITE-ProRule" id="PRU01330"/>
    </source>
</evidence>
<evidence type="ECO:0000313" key="14">
    <source>
        <dbReference type="EMBL" id="WZN66436.1"/>
    </source>
</evidence>
<reference evidence="14 15" key="1">
    <citation type="submission" date="2024-03" db="EMBL/GenBank/DDBJ databases">
        <title>Complete genome sequence of the green alga Chloropicon roscoffensis RCC1871.</title>
        <authorList>
            <person name="Lemieux C."/>
            <person name="Pombert J.-F."/>
            <person name="Otis C."/>
            <person name="Turmel M."/>
        </authorList>
    </citation>
    <scope>NUCLEOTIDE SEQUENCE [LARGE SCALE GENOMIC DNA]</scope>
    <source>
        <strain evidence="14 15">RCC1871</strain>
    </source>
</reference>
<evidence type="ECO:0000256" key="4">
    <source>
        <dbReference type="ARBA" id="ARBA00022490"/>
    </source>
</evidence>
<dbReference type="GO" id="GO:0004356">
    <property type="term" value="F:glutamine synthetase activity"/>
    <property type="evidence" value="ECO:0007669"/>
    <property type="project" value="UniProtKB-EC"/>
</dbReference>
<evidence type="ECO:0000256" key="3">
    <source>
        <dbReference type="ARBA" id="ARBA00012937"/>
    </source>
</evidence>
<dbReference type="PROSITE" id="PS51986">
    <property type="entry name" value="GS_BETA_GRASP"/>
    <property type="match status" value="1"/>
</dbReference>
<dbReference type="GO" id="GO:0006542">
    <property type="term" value="P:glutamine biosynthetic process"/>
    <property type="evidence" value="ECO:0007669"/>
    <property type="project" value="InterPro"/>
</dbReference>
<dbReference type="EMBL" id="CP151515">
    <property type="protein sequence ID" value="WZN66436.1"/>
    <property type="molecule type" value="Genomic_DNA"/>
</dbReference>
<dbReference type="InterPro" id="IPR036651">
    <property type="entry name" value="Gln_synt_N_sf"/>
</dbReference>
<dbReference type="SUPFAM" id="SSF55931">
    <property type="entry name" value="Glutamine synthetase/guanido kinase"/>
    <property type="match status" value="1"/>
</dbReference>
<evidence type="ECO:0000256" key="10">
    <source>
        <dbReference type="RuleBase" id="RU004356"/>
    </source>
</evidence>
<evidence type="ECO:0000313" key="15">
    <source>
        <dbReference type="Proteomes" id="UP001472866"/>
    </source>
</evidence>
<dbReference type="Pfam" id="PF03951">
    <property type="entry name" value="Gln-synt_N"/>
    <property type="match status" value="1"/>
</dbReference>
<evidence type="ECO:0000256" key="2">
    <source>
        <dbReference type="ARBA" id="ARBA00009897"/>
    </source>
</evidence>
<dbReference type="PROSITE" id="PS51987">
    <property type="entry name" value="GS_CATALYTIC"/>
    <property type="match status" value="1"/>
</dbReference>
<sequence>MGCGSSAPVAEGAPVARKAEPSKAAEPEQDNAQAKVSNKVETDKSKESKSTELAGTSTVVEYIWIDGTMENCRSKARTVTKQVTSVDQLSKWNFDGSSTGQAPGDDSEVILVPRSIYRDPFRGGQHLLCMCECEDPHGNPLPSNTRANAVKIFSDPKVEGEAPWYGIEQEYALLDAKTSRPLGWPEEGYPGPQGPYYCAVGANKISGREICDAHYKACLYAGLQISGTNGEVMPSQWEYQIGPCEGISSGDQMWISRYLLERICEMADVVVTFDPKPIPGDWNGSGAHCNYSTASMRADGGLEVIKKAIGKLEAKHDEHIKAYGEGNERRLTGAHETASIDAFSWGFANRGASVRVGRDVEREGKGYFEDRRPASNMDPYVVTSLIAKTTIL</sequence>
<evidence type="ECO:0000256" key="5">
    <source>
        <dbReference type="ARBA" id="ARBA00022598"/>
    </source>
</evidence>
<evidence type="ECO:0000256" key="7">
    <source>
        <dbReference type="ARBA" id="ARBA00022840"/>
    </source>
</evidence>
<dbReference type="InterPro" id="IPR008147">
    <property type="entry name" value="Gln_synt_N"/>
</dbReference>
<dbReference type="GO" id="GO:0005524">
    <property type="term" value="F:ATP binding"/>
    <property type="evidence" value="ECO:0007669"/>
    <property type="project" value="UniProtKB-KW"/>
</dbReference>
<dbReference type="PANTHER" id="PTHR20852">
    <property type="entry name" value="GLUTAMINE SYNTHETASE"/>
    <property type="match status" value="1"/>
</dbReference>
<dbReference type="InterPro" id="IPR014746">
    <property type="entry name" value="Gln_synth/guanido_kin_cat_dom"/>
</dbReference>
<dbReference type="Gene3D" id="3.10.20.70">
    <property type="entry name" value="Glutamine synthetase, N-terminal domain"/>
    <property type="match status" value="1"/>
</dbReference>
<evidence type="ECO:0000256" key="11">
    <source>
        <dbReference type="SAM" id="MobiDB-lite"/>
    </source>
</evidence>
<evidence type="ECO:0000256" key="1">
    <source>
        <dbReference type="ARBA" id="ARBA00004496"/>
    </source>
</evidence>